<name>A0ABR2YKQ4_9CHLO</name>
<evidence type="ECO:0000256" key="8">
    <source>
        <dbReference type="ARBA" id="ARBA00023136"/>
    </source>
</evidence>
<dbReference type="Gene3D" id="1.10.238.10">
    <property type="entry name" value="EF-hand"/>
    <property type="match status" value="1"/>
</dbReference>
<dbReference type="PANTHER" id="PTHR45667">
    <property type="entry name" value="S-ADENOSYLMETHIONINE MITOCHONDRIAL CARRIER PROTEIN"/>
    <property type="match status" value="1"/>
</dbReference>
<feature type="repeat" description="Solcar" evidence="9">
    <location>
        <begin position="428"/>
        <end position="509"/>
    </location>
</feature>
<reference evidence="12 13" key="1">
    <citation type="journal article" date="2024" name="Nat. Commun.">
        <title>Phylogenomics reveals the evolutionary origins of lichenization in chlorophyte algae.</title>
        <authorList>
            <person name="Puginier C."/>
            <person name="Libourel C."/>
            <person name="Otte J."/>
            <person name="Skaloud P."/>
            <person name="Haon M."/>
            <person name="Grisel S."/>
            <person name="Petersen M."/>
            <person name="Berrin J.G."/>
            <person name="Delaux P.M."/>
            <person name="Dal Grande F."/>
            <person name="Keller J."/>
        </authorList>
    </citation>
    <scope>NUCLEOTIDE SEQUENCE [LARGE SCALE GENOMIC DNA]</scope>
    <source>
        <strain evidence="12 13">SAG 216-7</strain>
    </source>
</reference>
<evidence type="ECO:0000313" key="12">
    <source>
        <dbReference type="EMBL" id="KAK9907446.1"/>
    </source>
</evidence>
<organism evidence="12 13">
    <name type="scientific">Coccomyxa subellipsoidea</name>
    <dbReference type="NCBI Taxonomy" id="248742"/>
    <lineage>
        <taxon>Eukaryota</taxon>
        <taxon>Viridiplantae</taxon>
        <taxon>Chlorophyta</taxon>
        <taxon>core chlorophytes</taxon>
        <taxon>Trebouxiophyceae</taxon>
        <taxon>Trebouxiophyceae incertae sedis</taxon>
        <taxon>Coccomyxaceae</taxon>
        <taxon>Coccomyxa</taxon>
    </lineage>
</organism>
<dbReference type="InterPro" id="IPR018247">
    <property type="entry name" value="EF_Hand_1_Ca_BS"/>
</dbReference>
<feature type="repeat" description="Solcar" evidence="9">
    <location>
        <begin position="239"/>
        <end position="320"/>
    </location>
</feature>
<protein>
    <recommendedName>
        <fullName evidence="11">EF-hand domain-containing protein</fullName>
    </recommendedName>
</protein>
<dbReference type="InterPro" id="IPR011992">
    <property type="entry name" value="EF-hand-dom_pair"/>
</dbReference>
<dbReference type="SUPFAM" id="SSF47473">
    <property type="entry name" value="EF-hand"/>
    <property type="match status" value="1"/>
</dbReference>
<keyword evidence="6" id="KW-0106">Calcium</keyword>
<dbReference type="SUPFAM" id="SSF103506">
    <property type="entry name" value="Mitochondrial carrier"/>
    <property type="match status" value="1"/>
</dbReference>
<evidence type="ECO:0000256" key="1">
    <source>
        <dbReference type="ARBA" id="ARBA00004448"/>
    </source>
</evidence>
<gene>
    <name evidence="12" type="ORF">WJX75_003901</name>
</gene>
<keyword evidence="3 10" id="KW-0813">Transport</keyword>
<dbReference type="InterPro" id="IPR023395">
    <property type="entry name" value="MCP_dom_sf"/>
</dbReference>
<dbReference type="PROSITE" id="PS50920">
    <property type="entry name" value="SOLCAR"/>
    <property type="match status" value="3"/>
</dbReference>
<dbReference type="PROSITE" id="PS00018">
    <property type="entry name" value="EF_HAND_1"/>
    <property type="match status" value="1"/>
</dbReference>
<comment type="caution">
    <text evidence="12">The sequence shown here is derived from an EMBL/GenBank/DDBJ whole genome shotgun (WGS) entry which is preliminary data.</text>
</comment>
<dbReference type="Proteomes" id="UP001491310">
    <property type="component" value="Unassembled WGS sequence"/>
</dbReference>
<dbReference type="Pfam" id="PF00153">
    <property type="entry name" value="Mito_carr"/>
    <property type="match status" value="3"/>
</dbReference>
<evidence type="ECO:0000256" key="7">
    <source>
        <dbReference type="ARBA" id="ARBA00022989"/>
    </source>
</evidence>
<accession>A0ABR2YKQ4</accession>
<evidence type="ECO:0000256" key="10">
    <source>
        <dbReference type="RuleBase" id="RU000488"/>
    </source>
</evidence>
<keyword evidence="4 9" id="KW-0812">Transmembrane</keyword>
<evidence type="ECO:0000256" key="2">
    <source>
        <dbReference type="ARBA" id="ARBA00006375"/>
    </source>
</evidence>
<dbReference type="Gene3D" id="1.50.40.10">
    <property type="entry name" value="Mitochondrial carrier domain"/>
    <property type="match status" value="1"/>
</dbReference>
<dbReference type="EMBL" id="JALJOT010000009">
    <property type="protein sequence ID" value="KAK9907446.1"/>
    <property type="molecule type" value="Genomic_DNA"/>
</dbReference>
<evidence type="ECO:0000256" key="4">
    <source>
        <dbReference type="ARBA" id="ARBA00022692"/>
    </source>
</evidence>
<sequence>MARQVAVGLFASASAAAGPKEWKWPNFLQQWKPPRVRMPSFGTPLWVVLNAPGCPDKKQLIEVQDFFKYTEKAGQEFFEKLDRDQDGRVSVQDVRDVMRRRKLPESYASQFIAAARGPHWWSNSISWDDFQAYMDEREPKMLRAFTSLEVNPAGQYDLSHIKSTITKLGLSATDDNAKAMMKALGAEDDDGFVSYGKFRNFLMLLPEAKLAEVDPSIAWFEAATMVPFGPPAQKDKTGKLLVRAALAGGIASGTTTLMMYPLDTLKTRVQSTAGATIGSIVRSVPDIGLRGLYRGILPAVSGQFVSHGLRTFAYEGSLNIMKAVTGGAAELQMQGLASGVGTVLGTCIRIPCEVLKQRLQVGRHDHVLDALKVATQTEGVRGLFRGTPALLSREVPFYVFGMMGYAQLKRVFDGSAFGGGGRELPNWEVIAIGGLAGAIAAIATTPADVVKTRIMTAAANESISAGTLLVSIVQKEGVGALFKGALPRAIWTAPLGAMNFAGYELAKNALNKRAKDAAASMDPQDRDLAEEAL</sequence>
<evidence type="ECO:0000256" key="3">
    <source>
        <dbReference type="ARBA" id="ARBA00022448"/>
    </source>
</evidence>
<evidence type="ECO:0000256" key="6">
    <source>
        <dbReference type="ARBA" id="ARBA00022837"/>
    </source>
</evidence>
<dbReference type="InterPro" id="IPR018108">
    <property type="entry name" value="MCP_transmembrane"/>
</dbReference>
<comment type="subcellular location">
    <subcellularLocation>
        <location evidence="1">Mitochondrion inner membrane</location>
        <topology evidence="1">Multi-pass membrane protein</topology>
    </subcellularLocation>
</comment>
<keyword evidence="8 9" id="KW-0472">Membrane</keyword>
<feature type="repeat" description="Solcar" evidence="9">
    <location>
        <begin position="329"/>
        <end position="411"/>
    </location>
</feature>
<dbReference type="PROSITE" id="PS50222">
    <property type="entry name" value="EF_HAND_2"/>
    <property type="match status" value="1"/>
</dbReference>
<keyword evidence="13" id="KW-1185">Reference proteome</keyword>
<evidence type="ECO:0000256" key="9">
    <source>
        <dbReference type="PROSITE-ProRule" id="PRU00282"/>
    </source>
</evidence>
<keyword evidence="5" id="KW-0677">Repeat</keyword>
<evidence type="ECO:0000313" key="13">
    <source>
        <dbReference type="Proteomes" id="UP001491310"/>
    </source>
</evidence>
<dbReference type="InterPro" id="IPR002048">
    <property type="entry name" value="EF_hand_dom"/>
</dbReference>
<proteinExistence type="inferred from homology"/>
<evidence type="ECO:0000256" key="5">
    <source>
        <dbReference type="ARBA" id="ARBA00022737"/>
    </source>
</evidence>
<evidence type="ECO:0000259" key="11">
    <source>
        <dbReference type="PROSITE" id="PS50222"/>
    </source>
</evidence>
<comment type="similarity">
    <text evidence="2 10">Belongs to the mitochondrial carrier (TC 2.A.29) family.</text>
</comment>
<feature type="domain" description="EF-hand" evidence="11">
    <location>
        <begin position="69"/>
        <end position="104"/>
    </location>
</feature>
<keyword evidence="7" id="KW-1133">Transmembrane helix</keyword>